<dbReference type="AlphaFoldDB" id="A0A0A8ZI45"/>
<sequence>MHREYIHNIFILDSTYRECLTNIITVVIINQSIFFGNPIFRPLTSHKRDRHIWPPFILCICVKQKQSILQDCQQGLPEGDHFRCPHL</sequence>
<evidence type="ECO:0000313" key="1">
    <source>
        <dbReference type="EMBL" id="JAD37368.1"/>
    </source>
</evidence>
<accession>A0A0A8ZI45</accession>
<dbReference type="EMBL" id="GBRH01260527">
    <property type="protein sequence ID" value="JAD37368.1"/>
    <property type="molecule type" value="Transcribed_RNA"/>
</dbReference>
<reference evidence="1" key="1">
    <citation type="submission" date="2014-09" db="EMBL/GenBank/DDBJ databases">
        <authorList>
            <person name="Magalhaes I.L.F."/>
            <person name="Oliveira U."/>
            <person name="Santos F.R."/>
            <person name="Vidigal T.H.D.A."/>
            <person name="Brescovit A.D."/>
            <person name="Santos A.J."/>
        </authorList>
    </citation>
    <scope>NUCLEOTIDE SEQUENCE</scope>
    <source>
        <tissue evidence="1">Shoot tissue taken approximately 20 cm above the soil surface</tissue>
    </source>
</reference>
<protein>
    <submittedName>
        <fullName evidence="1">Uncharacterized protein</fullName>
    </submittedName>
</protein>
<name>A0A0A8ZI45_ARUDO</name>
<organism evidence="1">
    <name type="scientific">Arundo donax</name>
    <name type="common">Giant reed</name>
    <name type="synonym">Donax arundinaceus</name>
    <dbReference type="NCBI Taxonomy" id="35708"/>
    <lineage>
        <taxon>Eukaryota</taxon>
        <taxon>Viridiplantae</taxon>
        <taxon>Streptophyta</taxon>
        <taxon>Embryophyta</taxon>
        <taxon>Tracheophyta</taxon>
        <taxon>Spermatophyta</taxon>
        <taxon>Magnoliopsida</taxon>
        <taxon>Liliopsida</taxon>
        <taxon>Poales</taxon>
        <taxon>Poaceae</taxon>
        <taxon>PACMAD clade</taxon>
        <taxon>Arundinoideae</taxon>
        <taxon>Arundineae</taxon>
        <taxon>Arundo</taxon>
    </lineage>
</organism>
<proteinExistence type="predicted"/>
<reference evidence="1" key="2">
    <citation type="journal article" date="2015" name="Data Brief">
        <title>Shoot transcriptome of the giant reed, Arundo donax.</title>
        <authorList>
            <person name="Barrero R.A."/>
            <person name="Guerrero F.D."/>
            <person name="Moolhuijzen P."/>
            <person name="Goolsby J.A."/>
            <person name="Tidwell J."/>
            <person name="Bellgard S.E."/>
            <person name="Bellgard M.I."/>
        </authorList>
    </citation>
    <scope>NUCLEOTIDE SEQUENCE</scope>
    <source>
        <tissue evidence="1">Shoot tissue taken approximately 20 cm above the soil surface</tissue>
    </source>
</reference>